<protein>
    <submittedName>
        <fullName evidence="2">Uncharacterized protein</fullName>
    </submittedName>
</protein>
<sequence length="65" mass="7080">MTTTPKKPAHHSGDDFVPTDELIRQQGVRPIASPNDPAADDPFASDDEHADFLADLYASRRSSIS</sequence>
<evidence type="ECO:0000256" key="1">
    <source>
        <dbReference type="SAM" id="MobiDB-lite"/>
    </source>
</evidence>
<comment type="caution">
    <text evidence="2">The sequence shown here is derived from an EMBL/GenBank/DDBJ whole genome shotgun (WGS) entry which is preliminary data.</text>
</comment>
<feature type="compositionally biased region" description="Low complexity" evidence="1">
    <location>
        <begin position="30"/>
        <end position="42"/>
    </location>
</feature>
<organism evidence="2 3">
    <name type="scientific">Blastococcus colisei</name>
    <dbReference type="NCBI Taxonomy" id="1564162"/>
    <lineage>
        <taxon>Bacteria</taxon>
        <taxon>Bacillati</taxon>
        <taxon>Actinomycetota</taxon>
        <taxon>Actinomycetes</taxon>
        <taxon>Geodermatophilales</taxon>
        <taxon>Geodermatophilaceae</taxon>
        <taxon>Blastococcus</taxon>
    </lineage>
</organism>
<name>A0A543PHT9_9ACTN</name>
<dbReference type="AlphaFoldDB" id="A0A543PHT9"/>
<evidence type="ECO:0000313" key="2">
    <source>
        <dbReference type="EMBL" id="TQN43614.1"/>
    </source>
</evidence>
<accession>A0A543PHT9</accession>
<evidence type="ECO:0000313" key="3">
    <source>
        <dbReference type="Proteomes" id="UP000319865"/>
    </source>
</evidence>
<feature type="region of interest" description="Disordered" evidence="1">
    <location>
        <begin position="1"/>
        <end position="20"/>
    </location>
</feature>
<gene>
    <name evidence="2" type="ORF">FHU33_3067</name>
</gene>
<dbReference type="EMBL" id="VFQE01000001">
    <property type="protein sequence ID" value="TQN43614.1"/>
    <property type="molecule type" value="Genomic_DNA"/>
</dbReference>
<feature type="region of interest" description="Disordered" evidence="1">
    <location>
        <begin position="25"/>
        <end position="47"/>
    </location>
</feature>
<dbReference type="RefSeq" id="WP_142026081.1">
    <property type="nucleotide sequence ID" value="NZ_VFQE01000001.1"/>
</dbReference>
<proteinExistence type="predicted"/>
<reference evidence="2 3" key="1">
    <citation type="submission" date="2019-06" db="EMBL/GenBank/DDBJ databases">
        <title>Sequencing the genomes of 1000 actinobacteria strains.</title>
        <authorList>
            <person name="Klenk H.-P."/>
        </authorList>
    </citation>
    <scope>NUCLEOTIDE SEQUENCE [LARGE SCALE GENOMIC DNA]</scope>
    <source>
        <strain evidence="2 3">DSM 46837</strain>
    </source>
</reference>
<dbReference type="Proteomes" id="UP000319865">
    <property type="component" value="Unassembled WGS sequence"/>
</dbReference>
<keyword evidence="3" id="KW-1185">Reference proteome</keyword>